<dbReference type="SUPFAM" id="SSF52047">
    <property type="entry name" value="RNI-like"/>
    <property type="match status" value="1"/>
</dbReference>
<dbReference type="EMBL" id="RBNJ01018058">
    <property type="protein sequence ID" value="RUS23910.1"/>
    <property type="molecule type" value="Genomic_DNA"/>
</dbReference>
<keyword evidence="3" id="KW-1185">Reference proteome</keyword>
<dbReference type="Gene3D" id="3.80.10.10">
    <property type="entry name" value="Ribonuclease Inhibitor"/>
    <property type="match status" value="1"/>
</dbReference>
<evidence type="ECO:0000256" key="1">
    <source>
        <dbReference type="SAM" id="MobiDB-lite"/>
    </source>
</evidence>
<dbReference type="SMART" id="SM00367">
    <property type="entry name" value="LRR_CC"/>
    <property type="match status" value="4"/>
</dbReference>
<proteinExistence type="predicted"/>
<dbReference type="AlphaFoldDB" id="A0A433Q299"/>
<sequence length="313" mass="33035">MNINALPVEILDCIISHIPTPQPHLAALCLVQRDWYHFFSRRLYRKPTFAKPEHLLLFLHRLTPRHVPLLLELDLAPHPGLVDDALLLQLVGLLSSSASTPQLTHIDLTGCTSITAHGFVPLLTSLGGTLTSARLGRCSRITNLSLTLLAVHSPNLHTLGLANTTLFDPHALSPLALYARHTHTLDLSHCPWVTNATLLSDLRPLSGLRSVRLSGCAGVSAEGVRGMASAHPRVFAPAAEIGIPGDKSGNGDGTGGGGDWEGVGGTGFEGVLGCGKNGSRDAVEGKGGQVVVVRVATSSAESIDSVSDKQQRA</sequence>
<evidence type="ECO:0000313" key="3">
    <source>
        <dbReference type="Proteomes" id="UP000274822"/>
    </source>
</evidence>
<organism evidence="2 3">
    <name type="scientific">Jimgerdemannia flammicorona</name>
    <dbReference type="NCBI Taxonomy" id="994334"/>
    <lineage>
        <taxon>Eukaryota</taxon>
        <taxon>Fungi</taxon>
        <taxon>Fungi incertae sedis</taxon>
        <taxon>Mucoromycota</taxon>
        <taxon>Mucoromycotina</taxon>
        <taxon>Endogonomycetes</taxon>
        <taxon>Endogonales</taxon>
        <taxon>Endogonaceae</taxon>
        <taxon>Jimgerdemannia</taxon>
    </lineage>
</organism>
<dbReference type="GO" id="GO:0031146">
    <property type="term" value="P:SCF-dependent proteasomal ubiquitin-dependent protein catabolic process"/>
    <property type="evidence" value="ECO:0007669"/>
    <property type="project" value="TreeGrafter"/>
</dbReference>
<protein>
    <submittedName>
        <fullName evidence="2">Uncharacterized protein</fullName>
    </submittedName>
</protein>
<gene>
    <name evidence="2" type="ORF">BC938DRAFT_474429</name>
</gene>
<dbReference type="InterPro" id="IPR032675">
    <property type="entry name" value="LRR_dom_sf"/>
</dbReference>
<feature type="compositionally biased region" description="Gly residues" evidence="1">
    <location>
        <begin position="248"/>
        <end position="264"/>
    </location>
</feature>
<dbReference type="PANTHER" id="PTHR13318">
    <property type="entry name" value="PARTNER OF PAIRED, ISOFORM B-RELATED"/>
    <property type="match status" value="1"/>
</dbReference>
<dbReference type="GO" id="GO:0019005">
    <property type="term" value="C:SCF ubiquitin ligase complex"/>
    <property type="evidence" value="ECO:0007669"/>
    <property type="project" value="TreeGrafter"/>
</dbReference>
<dbReference type="InterPro" id="IPR006553">
    <property type="entry name" value="Leu-rich_rpt_Cys-con_subtyp"/>
</dbReference>
<feature type="region of interest" description="Disordered" evidence="1">
    <location>
        <begin position="241"/>
        <end position="264"/>
    </location>
</feature>
<accession>A0A433Q299</accession>
<reference evidence="2 3" key="1">
    <citation type="journal article" date="2018" name="New Phytol.">
        <title>Phylogenomics of Endogonaceae and evolution of mycorrhizas within Mucoromycota.</title>
        <authorList>
            <person name="Chang Y."/>
            <person name="Desiro A."/>
            <person name="Na H."/>
            <person name="Sandor L."/>
            <person name="Lipzen A."/>
            <person name="Clum A."/>
            <person name="Barry K."/>
            <person name="Grigoriev I.V."/>
            <person name="Martin F.M."/>
            <person name="Stajich J.E."/>
            <person name="Smith M.E."/>
            <person name="Bonito G."/>
            <person name="Spatafora J.W."/>
        </authorList>
    </citation>
    <scope>NUCLEOTIDE SEQUENCE [LARGE SCALE GENOMIC DNA]</scope>
    <source>
        <strain evidence="2 3">AD002</strain>
    </source>
</reference>
<evidence type="ECO:0000313" key="2">
    <source>
        <dbReference type="EMBL" id="RUS23910.1"/>
    </source>
</evidence>
<comment type="caution">
    <text evidence="2">The sequence shown here is derived from an EMBL/GenBank/DDBJ whole genome shotgun (WGS) entry which is preliminary data.</text>
</comment>
<dbReference type="Proteomes" id="UP000274822">
    <property type="component" value="Unassembled WGS sequence"/>
</dbReference>
<name>A0A433Q299_9FUNG</name>